<dbReference type="EMBL" id="AAYA01000008">
    <property type="protein sequence ID" value="EBA07642.1"/>
    <property type="molecule type" value="Genomic_DNA"/>
</dbReference>
<dbReference type="SUPFAM" id="SSF54909">
    <property type="entry name" value="Dimeric alpha+beta barrel"/>
    <property type="match status" value="1"/>
</dbReference>
<evidence type="ECO:0000313" key="3">
    <source>
        <dbReference type="Proteomes" id="UP000005713"/>
    </source>
</evidence>
<proteinExistence type="predicted"/>
<dbReference type="eggNOG" id="COG1359">
    <property type="taxonomic scope" value="Bacteria"/>
</dbReference>
<dbReference type="Proteomes" id="UP000005713">
    <property type="component" value="Unassembled WGS sequence"/>
</dbReference>
<name>A3K541_SAGS3</name>
<dbReference type="Gene3D" id="3.30.70.100">
    <property type="match status" value="1"/>
</dbReference>
<evidence type="ECO:0000259" key="1">
    <source>
        <dbReference type="Pfam" id="PF03992"/>
    </source>
</evidence>
<dbReference type="InterPro" id="IPR007138">
    <property type="entry name" value="ABM_dom"/>
</dbReference>
<reference evidence="2 3" key="1">
    <citation type="submission" date="2006-06" db="EMBL/GenBank/DDBJ databases">
        <authorList>
            <person name="Moran M.A."/>
            <person name="Ferriera S."/>
            <person name="Johnson J."/>
            <person name="Kravitz S."/>
            <person name="Beeson K."/>
            <person name="Sutton G."/>
            <person name="Rogers Y.-H."/>
            <person name="Friedman R."/>
            <person name="Frazier M."/>
            <person name="Venter J.C."/>
        </authorList>
    </citation>
    <scope>NUCLEOTIDE SEQUENCE [LARGE SCALE GENOMIC DNA]</scope>
    <source>
        <strain evidence="2 3">E-37</strain>
    </source>
</reference>
<dbReference type="InterPro" id="IPR011008">
    <property type="entry name" value="Dimeric_a/b-barrel"/>
</dbReference>
<gene>
    <name evidence="2" type="ORF">SSE37_13688</name>
</gene>
<dbReference type="AlphaFoldDB" id="A3K541"/>
<sequence>MIELTGRLLCADAAEAERVRQALPAHVALTRAEPGCLSFEVEPDGPLTWRVAELFTDSDAFEAHQKRMRESDWGRATEGIKRDYEIRKTG</sequence>
<accession>A3K541</accession>
<protein>
    <recommendedName>
        <fullName evidence="1">ABM domain-containing protein</fullName>
    </recommendedName>
</protein>
<feature type="domain" description="ABM" evidence="1">
    <location>
        <begin position="12"/>
        <end position="66"/>
    </location>
</feature>
<dbReference type="OrthoDB" id="9797178at2"/>
<keyword evidence="3" id="KW-1185">Reference proteome</keyword>
<dbReference type="Pfam" id="PF03992">
    <property type="entry name" value="ABM"/>
    <property type="match status" value="1"/>
</dbReference>
<dbReference type="RefSeq" id="WP_005860015.1">
    <property type="nucleotide sequence ID" value="NZ_AAYA01000008.1"/>
</dbReference>
<evidence type="ECO:0000313" key="2">
    <source>
        <dbReference type="EMBL" id="EBA07642.1"/>
    </source>
</evidence>
<comment type="caution">
    <text evidence="2">The sequence shown here is derived from an EMBL/GenBank/DDBJ whole genome shotgun (WGS) entry which is preliminary data.</text>
</comment>
<organism evidence="2 3">
    <name type="scientific">Sagittula stellata (strain ATCC 700073 / DSM 11524 / E-37)</name>
    <dbReference type="NCBI Taxonomy" id="388399"/>
    <lineage>
        <taxon>Bacteria</taxon>
        <taxon>Pseudomonadati</taxon>
        <taxon>Pseudomonadota</taxon>
        <taxon>Alphaproteobacteria</taxon>
        <taxon>Rhodobacterales</taxon>
        <taxon>Roseobacteraceae</taxon>
        <taxon>Sagittula</taxon>
    </lineage>
</organism>